<dbReference type="EC" id="2.7.1.39" evidence="3"/>
<dbReference type="OrthoDB" id="195231at2759"/>
<evidence type="ECO:0000256" key="5">
    <source>
        <dbReference type="ARBA" id="ARBA00022605"/>
    </source>
</evidence>
<dbReference type="AlphaFoldDB" id="M3IIW6"/>
<evidence type="ECO:0000256" key="9">
    <source>
        <dbReference type="ARBA" id="ARBA00022777"/>
    </source>
</evidence>
<dbReference type="PIRSF" id="PIRSF000676">
    <property type="entry name" value="Homoser_kin"/>
    <property type="match status" value="1"/>
</dbReference>
<dbReference type="InterPro" id="IPR000870">
    <property type="entry name" value="Homoserine_kinase"/>
</dbReference>
<dbReference type="InterPro" id="IPR006204">
    <property type="entry name" value="GHMP_kinase_N_dom"/>
</dbReference>
<accession>M3IIW6</accession>
<dbReference type="HAMAP" id="MF_00384">
    <property type="entry name" value="Homoser_kinase"/>
    <property type="match status" value="1"/>
</dbReference>
<evidence type="ECO:0000256" key="6">
    <source>
        <dbReference type="ARBA" id="ARBA00022679"/>
    </source>
</evidence>
<dbReference type="GO" id="GO:0009088">
    <property type="term" value="P:threonine biosynthetic process"/>
    <property type="evidence" value="ECO:0007669"/>
    <property type="project" value="UniProtKB-UniPathway"/>
</dbReference>
<evidence type="ECO:0000256" key="2">
    <source>
        <dbReference type="ARBA" id="ARBA00007370"/>
    </source>
</evidence>
<reference evidence="13 14" key="1">
    <citation type="submission" date="2013-02" db="EMBL/GenBank/DDBJ databases">
        <title>Genome sequence of Candida maltosa Xu316, a potential industrial strain for xylitol and ethanol production.</title>
        <authorList>
            <person name="Yu J."/>
            <person name="Wang Q."/>
            <person name="Geng X."/>
            <person name="Bao W."/>
            <person name="He P."/>
            <person name="Cai J."/>
        </authorList>
    </citation>
    <scope>NUCLEOTIDE SEQUENCE [LARGE SCALE GENOMIC DNA]</scope>
    <source>
        <strain evidence="14">Xu316</strain>
    </source>
</reference>
<dbReference type="NCBIfam" id="TIGR00191">
    <property type="entry name" value="thrB"/>
    <property type="match status" value="1"/>
</dbReference>
<comment type="pathway">
    <text evidence="1">Amino-acid biosynthesis; L-threonine biosynthesis; L-threonine from L-aspartate: step 4/5.</text>
</comment>
<keyword evidence="9 13" id="KW-0418">Kinase</keyword>
<dbReference type="InterPro" id="IPR036554">
    <property type="entry name" value="GHMP_kinase_C_sf"/>
</dbReference>
<evidence type="ECO:0000256" key="1">
    <source>
        <dbReference type="ARBA" id="ARBA00005015"/>
    </source>
</evidence>
<dbReference type="PROSITE" id="PS00627">
    <property type="entry name" value="GHMP_KINASES_ATP"/>
    <property type="match status" value="1"/>
</dbReference>
<dbReference type="InterPro" id="IPR014721">
    <property type="entry name" value="Ribsml_uS5_D2-typ_fold_subgr"/>
</dbReference>
<dbReference type="PRINTS" id="PR00958">
    <property type="entry name" value="HOMSERKINASE"/>
</dbReference>
<comment type="caution">
    <text evidence="13">The sequence shown here is derived from an EMBL/GenBank/DDBJ whole genome shotgun (WGS) entry which is preliminary data.</text>
</comment>
<keyword evidence="10" id="KW-0067">ATP-binding</keyword>
<name>M3IIW6_CANMX</name>
<evidence type="ECO:0000313" key="14">
    <source>
        <dbReference type="Proteomes" id="UP000011777"/>
    </source>
</evidence>
<dbReference type="UniPathway" id="UPA00050">
    <property type="reaction ID" value="UER00064"/>
</dbReference>
<keyword evidence="8" id="KW-0547">Nucleotide-binding</keyword>
<keyword evidence="6" id="KW-0808">Transferase</keyword>
<sequence length="349" mass="38184">MSFKIQVPASSANIGPGFDVLGIGLQLYLTITVTIDPTIDTTSADPHNAILSYEGDGTVPLQTDKNLITQTALYVMRSNGMENFPNGTHIHVNNPIPLGRGLGSSASAIVGGIYLGNEIAGLKLDKGRLLDYCLMIERHPDNIAAAMLGGFVGSYLNEMCEEAHALCQAPLEYILPKETTPKDKIISQQPPFNIGEYVSYNWNRKIKCLTIIPNFEVSTDLSRSVLPKNYELKDIVFNLQRIAILTTALTQDPPNQKLIYQSMKDKIHQPYRFGLIPGLNTLLEKITPEKYPGLCGICLSGAGPTILCLATDGFDQIAQDVVEIFKAENVECDTKLLDLAYDGATVEYS</sequence>
<dbReference type="Gene3D" id="3.30.230.10">
    <property type="match status" value="1"/>
</dbReference>
<dbReference type="OMA" id="CANRIPH"/>
<protein>
    <recommendedName>
        <fullName evidence="4">Homoserine kinase</fullName>
        <ecNumber evidence="3">2.7.1.39</ecNumber>
    </recommendedName>
</protein>
<dbReference type="STRING" id="1245528.M3IIW6"/>
<keyword evidence="5" id="KW-0028">Amino-acid biosynthesis</keyword>
<dbReference type="EMBL" id="AOGT01002046">
    <property type="protein sequence ID" value="EMG46316.1"/>
    <property type="molecule type" value="Genomic_DNA"/>
</dbReference>
<evidence type="ECO:0000256" key="11">
    <source>
        <dbReference type="ARBA" id="ARBA00049913"/>
    </source>
</evidence>
<dbReference type="Proteomes" id="UP000011777">
    <property type="component" value="Unassembled WGS sequence"/>
</dbReference>
<dbReference type="SUPFAM" id="SSF54211">
    <property type="entry name" value="Ribosomal protein S5 domain 2-like"/>
    <property type="match status" value="1"/>
</dbReference>
<dbReference type="Gene3D" id="3.30.70.890">
    <property type="entry name" value="GHMP kinase, C-terminal domain"/>
    <property type="match status" value="1"/>
</dbReference>
<comment type="similarity">
    <text evidence="2">Belongs to the GHMP kinase family. Homoserine kinase subfamily.</text>
</comment>
<gene>
    <name evidence="13" type="ORF">G210_3435</name>
</gene>
<organism evidence="13 14">
    <name type="scientific">Candida maltosa (strain Xu316)</name>
    <name type="common">Yeast</name>
    <dbReference type="NCBI Taxonomy" id="1245528"/>
    <lineage>
        <taxon>Eukaryota</taxon>
        <taxon>Fungi</taxon>
        <taxon>Dikarya</taxon>
        <taxon>Ascomycota</taxon>
        <taxon>Saccharomycotina</taxon>
        <taxon>Pichiomycetes</taxon>
        <taxon>Debaryomycetaceae</taxon>
        <taxon>Candida/Lodderomyces clade</taxon>
        <taxon>Candida</taxon>
    </lineage>
</organism>
<comment type="catalytic activity">
    <reaction evidence="11">
        <text>L-homoserine + ATP = O-phospho-L-homoserine + ADP + H(+)</text>
        <dbReference type="Rhea" id="RHEA:13985"/>
        <dbReference type="ChEBI" id="CHEBI:15378"/>
        <dbReference type="ChEBI" id="CHEBI:30616"/>
        <dbReference type="ChEBI" id="CHEBI:57476"/>
        <dbReference type="ChEBI" id="CHEBI:57590"/>
        <dbReference type="ChEBI" id="CHEBI:456216"/>
        <dbReference type="EC" id="2.7.1.39"/>
    </reaction>
    <physiologicalReaction direction="left-to-right" evidence="11">
        <dbReference type="Rhea" id="RHEA:13986"/>
    </physiologicalReaction>
</comment>
<evidence type="ECO:0000256" key="4">
    <source>
        <dbReference type="ARBA" id="ARBA00017858"/>
    </source>
</evidence>
<dbReference type="GO" id="GO:0004413">
    <property type="term" value="F:homoserine kinase activity"/>
    <property type="evidence" value="ECO:0007669"/>
    <property type="project" value="UniProtKB-EC"/>
</dbReference>
<dbReference type="HOGENOM" id="CLU_041243_2_1_1"/>
<dbReference type="InterPro" id="IPR020568">
    <property type="entry name" value="Ribosomal_Su5_D2-typ_SF"/>
</dbReference>
<dbReference type="Pfam" id="PF00288">
    <property type="entry name" value="GHMP_kinases_N"/>
    <property type="match status" value="1"/>
</dbReference>
<dbReference type="eggNOG" id="KOG1537">
    <property type="taxonomic scope" value="Eukaryota"/>
</dbReference>
<proteinExistence type="inferred from homology"/>
<dbReference type="PANTHER" id="PTHR20861">
    <property type="entry name" value="HOMOSERINE/4-DIPHOSPHOCYTIDYL-2-C-METHYL-D-ERYTHRITOL KINASE"/>
    <property type="match status" value="1"/>
</dbReference>
<dbReference type="PANTHER" id="PTHR20861:SF1">
    <property type="entry name" value="HOMOSERINE KINASE"/>
    <property type="match status" value="1"/>
</dbReference>
<evidence type="ECO:0000256" key="8">
    <source>
        <dbReference type="ARBA" id="ARBA00022741"/>
    </source>
</evidence>
<dbReference type="SUPFAM" id="SSF55060">
    <property type="entry name" value="GHMP Kinase, C-terminal domain"/>
    <property type="match status" value="1"/>
</dbReference>
<evidence type="ECO:0000256" key="10">
    <source>
        <dbReference type="ARBA" id="ARBA00022840"/>
    </source>
</evidence>
<keyword evidence="7" id="KW-0791">Threonine biosynthesis</keyword>
<keyword evidence="14" id="KW-1185">Reference proteome</keyword>
<evidence type="ECO:0000256" key="3">
    <source>
        <dbReference type="ARBA" id="ARBA00012078"/>
    </source>
</evidence>
<evidence type="ECO:0000259" key="12">
    <source>
        <dbReference type="Pfam" id="PF00288"/>
    </source>
</evidence>
<feature type="domain" description="GHMP kinase N-terminal" evidence="12">
    <location>
        <begin position="66"/>
        <end position="150"/>
    </location>
</feature>
<evidence type="ECO:0000313" key="13">
    <source>
        <dbReference type="EMBL" id="EMG46316.1"/>
    </source>
</evidence>
<dbReference type="GO" id="GO:0005524">
    <property type="term" value="F:ATP binding"/>
    <property type="evidence" value="ECO:0007669"/>
    <property type="project" value="UniProtKB-KW"/>
</dbReference>
<evidence type="ECO:0000256" key="7">
    <source>
        <dbReference type="ARBA" id="ARBA00022697"/>
    </source>
</evidence>
<dbReference type="InterPro" id="IPR006203">
    <property type="entry name" value="GHMP_knse_ATP-bd_CS"/>
</dbReference>